<dbReference type="CDD" id="cd13861">
    <property type="entry name" value="CuRO_1_CumA_like"/>
    <property type="match status" value="1"/>
</dbReference>
<reference evidence="4 5" key="1">
    <citation type="submission" date="2023-03" db="EMBL/GenBank/DDBJ databases">
        <title>Bacillus Genome Sequencing.</title>
        <authorList>
            <person name="Dunlap C."/>
        </authorList>
    </citation>
    <scope>NUCLEOTIDE SEQUENCE [LARGE SCALE GENOMIC DNA]</scope>
    <source>
        <strain evidence="4 5">BD-533</strain>
    </source>
</reference>
<evidence type="ECO:0000259" key="3">
    <source>
        <dbReference type="Pfam" id="PF07732"/>
    </source>
</evidence>
<dbReference type="Pfam" id="PF07732">
    <property type="entry name" value="Cu-oxidase_3"/>
    <property type="match status" value="1"/>
</dbReference>
<dbReference type="InterPro" id="IPR045087">
    <property type="entry name" value="Cu-oxidase_fam"/>
</dbReference>
<accession>A0ABU6FXK7</accession>
<feature type="transmembrane region" description="Helical" evidence="1">
    <location>
        <begin position="46"/>
        <end position="67"/>
    </location>
</feature>
<protein>
    <submittedName>
        <fullName evidence="4">Multicopper oxidase domain-containing protein</fullName>
    </submittedName>
</protein>
<organism evidence="4 5">
    <name type="scientific">Paenibacillus alba</name>
    <dbReference type="NCBI Taxonomy" id="1197127"/>
    <lineage>
        <taxon>Bacteria</taxon>
        <taxon>Bacillati</taxon>
        <taxon>Bacillota</taxon>
        <taxon>Bacilli</taxon>
        <taxon>Bacillales</taxon>
        <taxon>Paenibacillaceae</taxon>
        <taxon>Paenibacillus</taxon>
    </lineage>
</organism>
<evidence type="ECO:0000256" key="1">
    <source>
        <dbReference type="SAM" id="Phobius"/>
    </source>
</evidence>
<dbReference type="SUPFAM" id="SSF49503">
    <property type="entry name" value="Cupredoxins"/>
    <property type="match status" value="3"/>
</dbReference>
<feature type="transmembrane region" description="Helical" evidence="1">
    <location>
        <begin position="206"/>
        <end position="228"/>
    </location>
</feature>
<gene>
    <name evidence="4" type="ORF">P4I72_05730</name>
</gene>
<dbReference type="Gene3D" id="2.60.40.420">
    <property type="entry name" value="Cupredoxins - blue copper proteins"/>
    <property type="match status" value="3"/>
</dbReference>
<sequence>MYSISTQIILFASLMYFVFTWIGSVKASRLLYSRNIEKLHHKTRKALFWSWFPILPAAAVIGPIVWIQQTMDSNFWLDRVCIQAPLVIVPLLTIWLISVPKLLKLRSLTKQIKTEQDALEQSEAMPLETVIYQRAASPALIIPFQMTALGALTALYFSLVPPVWLQWLEISIPLAVFAVATAGLWWRHQMRYRQVGKMASYLIPAFWKRALTMMSVLAVVAGSAYYLFTIAMNNSELPAEIDMASGSADYGRQSVSGNGNLPIHNGEKGAMNDASATMVSLTDPTGPREETPDRRFTLTAQKKTVTLSSGKTVDAWTYNGQIPGPELRMKAGELVEVTLVNEDIEQGVALHWHGLDAPNAEDGVAGATQNAIMPGETYTYRFHAEQAGTFWYHSHEDSQEAVSMGLFGSLIVEPKETPLQEVKDITVITHRWKGAALAIGASDQLERMTIMPGTSVRLRLINTDDWIQQKYTLVGTHFEVAAIDGTDLNKPDILTNTHLTVASGGRYDLTFIMPEHPVYLNIGENDKLGILMSPDGKGEIPTVPRTIAFDPLQYGSPAATPFDASSSFNRDFTLVLDNKLGFYNRKMDFLYTLNGHVFPKTPMLMVKEGDLVKTTIVNRGIVDHPMYLHGHRVLVLSRNGKPSTGSPWWTDTLDVQPGETYEVAFVANNSGLWMDHFHNLVHAAAGMKMHLLYEGVTTSYFVGSGTPNEPE</sequence>
<evidence type="ECO:0000313" key="5">
    <source>
        <dbReference type="Proteomes" id="UP001338137"/>
    </source>
</evidence>
<proteinExistence type="predicted"/>
<dbReference type="Pfam" id="PF07731">
    <property type="entry name" value="Cu-oxidase_2"/>
    <property type="match status" value="1"/>
</dbReference>
<feature type="transmembrane region" description="Helical" evidence="1">
    <location>
        <begin position="82"/>
        <end position="103"/>
    </location>
</feature>
<name>A0ABU6FXK7_9BACL</name>
<feature type="transmembrane region" description="Helical" evidence="1">
    <location>
        <begin position="164"/>
        <end position="186"/>
    </location>
</feature>
<dbReference type="InterPro" id="IPR011706">
    <property type="entry name" value="Cu-oxidase_C"/>
</dbReference>
<keyword evidence="1" id="KW-0472">Membrane</keyword>
<comment type="caution">
    <text evidence="4">The sequence shown here is derived from an EMBL/GenBank/DDBJ whole genome shotgun (WGS) entry which is preliminary data.</text>
</comment>
<dbReference type="CDD" id="cd04202">
    <property type="entry name" value="CuRO_D2_2dMcoN_like"/>
    <property type="match status" value="1"/>
</dbReference>
<feature type="domain" description="Plastocyanin-like" evidence="3">
    <location>
        <begin position="300"/>
        <end position="416"/>
    </location>
</feature>
<dbReference type="PANTHER" id="PTHR11709">
    <property type="entry name" value="MULTI-COPPER OXIDASE"/>
    <property type="match status" value="1"/>
</dbReference>
<evidence type="ECO:0000259" key="2">
    <source>
        <dbReference type="Pfam" id="PF07731"/>
    </source>
</evidence>
<keyword evidence="5" id="KW-1185">Reference proteome</keyword>
<feature type="domain" description="Plastocyanin-like" evidence="2">
    <location>
        <begin position="589"/>
        <end position="692"/>
    </location>
</feature>
<dbReference type="InterPro" id="IPR008972">
    <property type="entry name" value="Cupredoxin"/>
</dbReference>
<dbReference type="EMBL" id="JARLKY010000012">
    <property type="protein sequence ID" value="MEC0226612.1"/>
    <property type="molecule type" value="Genomic_DNA"/>
</dbReference>
<feature type="transmembrane region" description="Helical" evidence="1">
    <location>
        <begin position="6"/>
        <end position="25"/>
    </location>
</feature>
<keyword evidence="1" id="KW-1133">Transmembrane helix</keyword>
<dbReference type="InterPro" id="IPR011707">
    <property type="entry name" value="Cu-oxidase-like_N"/>
</dbReference>
<feature type="transmembrane region" description="Helical" evidence="1">
    <location>
        <begin position="139"/>
        <end position="158"/>
    </location>
</feature>
<keyword evidence="1" id="KW-0812">Transmembrane</keyword>
<dbReference type="RefSeq" id="WP_326071035.1">
    <property type="nucleotide sequence ID" value="NZ_JARLKY010000012.1"/>
</dbReference>
<evidence type="ECO:0000313" key="4">
    <source>
        <dbReference type="EMBL" id="MEC0226612.1"/>
    </source>
</evidence>
<dbReference type="Proteomes" id="UP001338137">
    <property type="component" value="Unassembled WGS sequence"/>
</dbReference>